<protein>
    <recommendedName>
        <fullName evidence="12">ATP synthase subunit b'</fullName>
    </recommendedName>
    <alternativeName>
        <fullName evidence="12">ATP synthase F(0) sector subunit b'</fullName>
    </alternativeName>
    <alternativeName>
        <fullName evidence="12">ATPase subunit II</fullName>
    </alternativeName>
    <alternativeName>
        <fullName evidence="12">F-type ATPase subunit b'</fullName>
        <shortName evidence="12">F-ATPase subunit b'</shortName>
    </alternativeName>
</protein>
<dbReference type="HAMAP" id="MF_01399">
    <property type="entry name" value="ATP_synth_bprime"/>
    <property type="match status" value="1"/>
</dbReference>
<keyword evidence="3 12" id="KW-0138">CF(0)</keyword>
<evidence type="ECO:0000256" key="8">
    <source>
        <dbReference type="ARBA" id="ARBA00023136"/>
    </source>
</evidence>
<dbReference type="PANTHER" id="PTHR33445:SF2">
    <property type="entry name" value="ATP SYNTHASE SUBUNIT B', CHLOROPLASTIC"/>
    <property type="match status" value="1"/>
</dbReference>
<keyword evidence="9 12" id="KW-0066">ATP synthesis</keyword>
<comment type="function">
    <text evidence="10 12">F(1)F(0) ATP synthase produces ATP from ADP in the presence of a proton or sodium gradient. F-type ATPases consist of two structural domains, F(1) containing the extramembraneous catalytic core and F(0) containing the membrane proton channel, linked together by a central stalk and a peripheral stalk. During catalysis, ATP synthesis in the catalytic domain of F(1) is coupled via a rotary mechanism of the central stalk subunits to proton translocation.</text>
</comment>
<keyword evidence="2 12" id="KW-0813">Transport</keyword>
<evidence type="ECO:0000313" key="16">
    <source>
        <dbReference type="Proteomes" id="UP000702425"/>
    </source>
</evidence>
<keyword evidence="4 12" id="KW-0812">Transmembrane</keyword>
<evidence type="ECO:0000313" key="15">
    <source>
        <dbReference type="EMBL" id="NQE32442.1"/>
    </source>
</evidence>
<reference evidence="15 16" key="1">
    <citation type="journal article" date="2020" name="Sci. Rep.">
        <title>A novel cyanobacterial geosmin producer, revising GeoA distribution and dispersion patterns in Bacteria.</title>
        <authorList>
            <person name="Churro C."/>
            <person name="Semedo-Aguiar A.P."/>
            <person name="Silva A.D."/>
            <person name="Pereira-Leal J.B."/>
            <person name="Leite R.B."/>
        </authorList>
    </citation>
    <scope>NUCLEOTIDE SEQUENCE [LARGE SCALE GENOMIC DNA]</scope>
    <source>
        <strain evidence="15 16">IPMA8</strain>
    </source>
</reference>
<evidence type="ECO:0000256" key="6">
    <source>
        <dbReference type="ARBA" id="ARBA00022989"/>
    </source>
</evidence>
<feature type="transmembrane region" description="Helical" evidence="12">
    <location>
        <begin position="20"/>
        <end position="39"/>
    </location>
</feature>
<keyword evidence="7 12" id="KW-0406">Ion transport</keyword>
<dbReference type="EMBL" id="SRRZ01000002">
    <property type="protein sequence ID" value="NQE32442.1"/>
    <property type="molecule type" value="Genomic_DNA"/>
</dbReference>
<keyword evidence="5 12" id="KW-0375">Hydrogen ion transport</keyword>
<evidence type="ECO:0000256" key="12">
    <source>
        <dbReference type="HAMAP-Rule" id="MF_01399"/>
    </source>
</evidence>
<dbReference type="InterPro" id="IPR050059">
    <property type="entry name" value="ATP_synthase_B_chain"/>
</dbReference>
<evidence type="ECO:0000256" key="13">
    <source>
        <dbReference type="RuleBase" id="RU003848"/>
    </source>
</evidence>
<proteinExistence type="inferred from homology"/>
<dbReference type="Pfam" id="PF00430">
    <property type="entry name" value="ATP-synt_B"/>
    <property type="match status" value="1"/>
</dbReference>
<keyword evidence="16" id="KW-1185">Reference proteome</keyword>
<dbReference type="HAMAP" id="MF_01398">
    <property type="entry name" value="ATP_synth_b_bprime"/>
    <property type="match status" value="1"/>
</dbReference>
<comment type="subcellular location">
    <subcellularLocation>
        <location evidence="12">Cellular thylakoid membrane</location>
        <topology evidence="12">Single-pass membrane protein</topology>
    </subcellularLocation>
    <subcellularLocation>
        <location evidence="11">Endomembrane system</location>
        <topology evidence="11">Single-pass membrane protein</topology>
    </subcellularLocation>
</comment>
<evidence type="ECO:0000256" key="9">
    <source>
        <dbReference type="ARBA" id="ARBA00023310"/>
    </source>
</evidence>
<evidence type="ECO:0000256" key="14">
    <source>
        <dbReference type="SAM" id="Coils"/>
    </source>
</evidence>
<sequence length="155" mass="17565">MFFRPKTKEELKVFDFDATLPFMALQFLVLMVVLNAVFYKPLTKMLDERDEYIRTTQVSAGERLAKAQKLAQEYEQKLGETRKQSQAVIAAAQADAQKTASAKVAEAQKEAQVAREKAGQEIEQQKQEAMRSLEQEVDVLSRQILEKLLGTALVK</sequence>
<evidence type="ECO:0000256" key="11">
    <source>
        <dbReference type="ARBA" id="ARBA00037847"/>
    </source>
</evidence>
<comment type="similarity">
    <text evidence="1 12 13">Belongs to the ATPase B chain family.</text>
</comment>
<evidence type="ECO:0000256" key="5">
    <source>
        <dbReference type="ARBA" id="ARBA00022781"/>
    </source>
</evidence>
<dbReference type="RefSeq" id="WP_216670112.1">
    <property type="nucleotide sequence ID" value="NZ_CAWPPK010000112.1"/>
</dbReference>
<evidence type="ECO:0000256" key="3">
    <source>
        <dbReference type="ARBA" id="ARBA00022547"/>
    </source>
</evidence>
<dbReference type="Proteomes" id="UP000702425">
    <property type="component" value="Unassembled WGS sequence"/>
</dbReference>
<dbReference type="InterPro" id="IPR034679">
    <property type="entry name" value="ATP_synth_b"/>
</dbReference>
<evidence type="ECO:0000256" key="7">
    <source>
        <dbReference type="ARBA" id="ARBA00023065"/>
    </source>
</evidence>
<evidence type="ECO:0000256" key="2">
    <source>
        <dbReference type="ARBA" id="ARBA00022448"/>
    </source>
</evidence>
<organism evidence="15 16">
    <name type="scientific">Microcoleus asticus IPMA8</name>
    <dbReference type="NCBI Taxonomy" id="2563858"/>
    <lineage>
        <taxon>Bacteria</taxon>
        <taxon>Bacillati</taxon>
        <taxon>Cyanobacteriota</taxon>
        <taxon>Cyanophyceae</taxon>
        <taxon>Oscillatoriophycideae</taxon>
        <taxon>Oscillatoriales</taxon>
        <taxon>Microcoleaceae</taxon>
        <taxon>Microcoleus</taxon>
        <taxon>Microcoleus asticus</taxon>
    </lineage>
</organism>
<keyword evidence="8 12" id="KW-0472">Membrane</keyword>
<dbReference type="CDD" id="cd06503">
    <property type="entry name" value="ATP-synt_Fo_b"/>
    <property type="match status" value="1"/>
</dbReference>
<evidence type="ECO:0000256" key="1">
    <source>
        <dbReference type="ARBA" id="ARBA00005513"/>
    </source>
</evidence>
<keyword evidence="14" id="KW-0175">Coiled coil</keyword>
<name>A0ABX2CPX2_9CYAN</name>
<feature type="coiled-coil region" evidence="14">
    <location>
        <begin position="64"/>
        <end position="143"/>
    </location>
</feature>
<dbReference type="PANTHER" id="PTHR33445">
    <property type="entry name" value="ATP SYNTHASE SUBUNIT B', CHLOROPLASTIC"/>
    <property type="match status" value="1"/>
</dbReference>
<comment type="caution">
    <text evidence="15">The sequence shown here is derived from an EMBL/GenBank/DDBJ whole genome shotgun (WGS) entry which is preliminary data.</text>
</comment>
<accession>A0ABX2CPX2</accession>
<dbReference type="InterPro" id="IPR002146">
    <property type="entry name" value="ATP_synth_b/b'su_bac/chlpt"/>
</dbReference>
<comment type="subunit">
    <text evidence="12">F-type ATPases have 2 components, F(1) - the catalytic core - and F(0) - the membrane proton channel. F(1) has five subunits: alpha(3), beta(3), gamma(1), delta(1), epsilon(1). F(0) has four main subunits: a(1), b(1), b'(1) and c(10-14). The alpha and beta chains form an alternating ring which encloses part of the gamma chain. F(1) is attached to F(0) by a central stalk formed by the gamma and epsilon chains, while a peripheral stalk is formed by the delta, b and b' chains.</text>
</comment>
<gene>
    <name evidence="15" type="primary">atpG_1</name>
    <name evidence="12" type="synonym">atpF2</name>
    <name evidence="12" type="synonym">atpG</name>
    <name evidence="15" type="ORF">E5S67_00156</name>
</gene>
<comment type="function">
    <text evidence="12">Component of the F(0) channel, it forms part of the peripheral stalk, linking F(1) to F(0). The b'-subunit is a diverged and duplicated form of b found in plants and photosynthetic bacteria.</text>
</comment>
<keyword evidence="6 12" id="KW-1133">Transmembrane helix</keyword>
<evidence type="ECO:0000256" key="4">
    <source>
        <dbReference type="ARBA" id="ARBA00022692"/>
    </source>
</evidence>
<evidence type="ECO:0000256" key="10">
    <source>
        <dbReference type="ARBA" id="ARBA00025198"/>
    </source>
</evidence>
<keyword evidence="12" id="KW-0793">Thylakoid</keyword>
<dbReference type="NCBIfam" id="NF005607">
    <property type="entry name" value="PRK07353.1"/>
    <property type="match status" value="1"/>
</dbReference>